<dbReference type="InterPro" id="IPR002192">
    <property type="entry name" value="PPDK_AMP/ATP-bd"/>
</dbReference>
<gene>
    <name evidence="3" type="ORF">KSB_64670</name>
</gene>
<sequence length="857" mass="93509">MKDATTVPLVLVMDAEMALLEHVGGKGASLARLVKAGLPVPPGFHVTTEAYRCFVSENGLQEEILAAVATINSEQPATLEEAAKRIGHLFMQGTMPKSIECAIRQAYAELGGNQLAVAVRSSATAEDLPEQSFAGQQESYLNIQGEAEVVEAVKRCWASLWTARALGYRAHHAIAPEDVALAVVVQQLVNAEAAGIMFTANPLTGSREQVVINAAWGLGEAIVGGQVTPDTFIFEKASRAISEQQINAKRVMTVRTTTGTCEEPVPEERRTQAALTPEQALELAQLGMRIEALYAQPMDVEWALYDGCFYIVQARPITTLRAQEARFEEWNDSLSGDYLWTNGNVGEAVPDVMTPCTWSLIKIFIADTMEPLYLTAHKPIGNIGGHFYLNLSITASLAGLAGMNQKQFTRISEGVFGRIPEGLEVPGLPLSRWRLLKALVPVAIRLKKRVRTNQKRLPAFIAVAPARCEELQTKIRNAVSSQELLALWRDEITPFFRECCHMLEAGARRDGNALALIRRDLGKLVDEEEANALFSGLSVGQNHLASLGLLLGLARLERGEIDHETFARTYGHRGPHEFEVSLPRPAEDPTWIESQLAGLREAPLDVNALLARQKVAQAAAWERLRQRYPGKAAALRRRVDRAAAAAHDREAARSEVVRVFWVLRTFVLRVGELTGKGEDLFFLSIEEILALLGGNEAALVTVPTRRATYERYSTLPPLPALIRGHFDPFKWAVDPRRRSDVFDERGQTVPASQTITGFPGAAGIVEGRARVVVSPEEGDQLQPGEILVTTQTNVGWTPLFPRAAAVVTDVGAPLSHAAIVARELGIPAVVGCGNATMRLHSGDWLRVDGGKGTVEVL</sequence>
<proteinExistence type="predicted"/>
<reference evidence="3 4" key="1">
    <citation type="journal article" date="2021" name="Int. J. Syst. Evol. Microbiol.">
        <title>Reticulibacter mediterranei gen. nov., sp. nov., within the new family Reticulibacteraceae fam. nov., and Ktedonospora formicarum gen. nov., sp. nov., Ktedonobacter robiniae sp. nov., Dictyobacter formicarum sp. nov. and Dictyobacter arantiisoli sp. nov., belonging to the class Ktedonobacteria.</title>
        <authorList>
            <person name="Yabe S."/>
            <person name="Zheng Y."/>
            <person name="Wang C.M."/>
            <person name="Sakai Y."/>
            <person name="Abe K."/>
            <person name="Yokota A."/>
            <person name="Donadio S."/>
            <person name="Cavaletti L."/>
            <person name="Monciardini P."/>
        </authorList>
    </citation>
    <scope>NUCLEOTIDE SEQUENCE [LARGE SCALE GENOMIC DNA]</scope>
    <source>
        <strain evidence="3 4">SOSP1-30</strain>
    </source>
</reference>
<dbReference type="InterPro" id="IPR051549">
    <property type="entry name" value="PEP_Utilizing_Enz"/>
</dbReference>
<dbReference type="InterPro" id="IPR013815">
    <property type="entry name" value="ATP_grasp_subdomain_1"/>
</dbReference>
<dbReference type="Pfam" id="PF01326">
    <property type="entry name" value="PPDK_N"/>
    <property type="match status" value="1"/>
</dbReference>
<dbReference type="PANTHER" id="PTHR43615">
    <property type="entry name" value="PHOSPHOENOLPYRUVATE SYNTHASE-RELATED"/>
    <property type="match status" value="1"/>
</dbReference>
<protein>
    <recommendedName>
        <fullName evidence="5">Phosphoenolpyruvate synthase</fullName>
    </recommendedName>
</protein>
<dbReference type="PANTHER" id="PTHR43615:SF1">
    <property type="entry name" value="PPDK_N DOMAIN-CONTAINING PROTEIN"/>
    <property type="match status" value="1"/>
</dbReference>
<evidence type="ECO:0000313" key="4">
    <source>
        <dbReference type="Proteomes" id="UP000654345"/>
    </source>
</evidence>
<dbReference type="Proteomes" id="UP000654345">
    <property type="component" value="Unassembled WGS sequence"/>
</dbReference>
<organism evidence="3 4">
    <name type="scientific">Ktedonobacter robiniae</name>
    <dbReference type="NCBI Taxonomy" id="2778365"/>
    <lineage>
        <taxon>Bacteria</taxon>
        <taxon>Bacillati</taxon>
        <taxon>Chloroflexota</taxon>
        <taxon>Ktedonobacteria</taxon>
        <taxon>Ktedonobacterales</taxon>
        <taxon>Ktedonobacteraceae</taxon>
        <taxon>Ktedonobacter</taxon>
    </lineage>
</organism>
<dbReference type="Gene3D" id="3.30.470.20">
    <property type="entry name" value="ATP-grasp fold, B domain"/>
    <property type="match status" value="1"/>
</dbReference>
<dbReference type="SUPFAM" id="SSF56059">
    <property type="entry name" value="Glutathione synthetase ATP-binding domain-like"/>
    <property type="match status" value="1"/>
</dbReference>
<dbReference type="InterPro" id="IPR008279">
    <property type="entry name" value="PEP-util_enz_mobile_dom"/>
</dbReference>
<keyword evidence="4" id="KW-1185">Reference proteome</keyword>
<accession>A0ABQ3UZM1</accession>
<dbReference type="SUPFAM" id="SSF52009">
    <property type="entry name" value="Phosphohistidine domain"/>
    <property type="match status" value="1"/>
</dbReference>
<dbReference type="EMBL" id="BNJG01000002">
    <property type="protein sequence ID" value="GHO57992.1"/>
    <property type="molecule type" value="Genomic_DNA"/>
</dbReference>
<feature type="domain" description="PEP-utilising enzyme mobile" evidence="1">
    <location>
        <begin position="782"/>
        <end position="852"/>
    </location>
</feature>
<evidence type="ECO:0000259" key="2">
    <source>
        <dbReference type="Pfam" id="PF01326"/>
    </source>
</evidence>
<evidence type="ECO:0000313" key="3">
    <source>
        <dbReference type="EMBL" id="GHO57992.1"/>
    </source>
</evidence>
<dbReference type="RefSeq" id="WP_201374273.1">
    <property type="nucleotide sequence ID" value="NZ_BNJG01000002.1"/>
</dbReference>
<evidence type="ECO:0008006" key="5">
    <source>
        <dbReference type="Google" id="ProtNLM"/>
    </source>
</evidence>
<dbReference type="InterPro" id="IPR036637">
    <property type="entry name" value="Phosphohistidine_dom_sf"/>
</dbReference>
<feature type="domain" description="Pyruvate phosphate dikinase AMP/ATP-binding" evidence="2">
    <location>
        <begin position="21"/>
        <end position="326"/>
    </location>
</feature>
<dbReference type="Pfam" id="PF00391">
    <property type="entry name" value="PEP-utilizers"/>
    <property type="match status" value="1"/>
</dbReference>
<name>A0ABQ3UZM1_9CHLR</name>
<dbReference type="Gene3D" id="3.30.1490.20">
    <property type="entry name" value="ATP-grasp fold, A domain"/>
    <property type="match status" value="1"/>
</dbReference>
<evidence type="ECO:0000259" key="1">
    <source>
        <dbReference type="Pfam" id="PF00391"/>
    </source>
</evidence>
<dbReference type="Gene3D" id="3.50.30.10">
    <property type="entry name" value="Phosphohistidine domain"/>
    <property type="match status" value="1"/>
</dbReference>
<comment type="caution">
    <text evidence="3">The sequence shown here is derived from an EMBL/GenBank/DDBJ whole genome shotgun (WGS) entry which is preliminary data.</text>
</comment>